<sequence length="92" mass="9327">MTGAGTGAQARAEVTGAVHLARQAAAVRGYAPGAATAPLVVPFTVWARRRLRRAGVLRPARARDAVWGPAPAGAVTAGAHVLVVAGRLAARR</sequence>
<proteinExistence type="predicted"/>
<keyword evidence="2" id="KW-1185">Reference proteome</keyword>
<comment type="caution">
    <text evidence="1">The sequence shown here is derived from an EMBL/GenBank/DDBJ whole genome shotgun (WGS) entry which is preliminary data.</text>
</comment>
<name>A0ABV4ZIX6_9ACTN</name>
<organism evidence="1 2">
    <name type="scientific">Streptomyces carpaticus</name>
    <dbReference type="NCBI Taxonomy" id="285558"/>
    <lineage>
        <taxon>Bacteria</taxon>
        <taxon>Bacillati</taxon>
        <taxon>Actinomycetota</taxon>
        <taxon>Actinomycetes</taxon>
        <taxon>Kitasatosporales</taxon>
        <taxon>Streptomycetaceae</taxon>
        <taxon>Streptomyces</taxon>
    </lineage>
</organism>
<evidence type="ECO:0000313" key="2">
    <source>
        <dbReference type="Proteomes" id="UP001577267"/>
    </source>
</evidence>
<dbReference type="Proteomes" id="UP001577267">
    <property type="component" value="Unassembled WGS sequence"/>
</dbReference>
<protein>
    <submittedName>
        <fullName evidence="1">Uncharacterized protein</fullName>
    </submittedName>
</protein>
<accession>A0ABV4ZIX6</accession>
<dbReference type="RefSeq" id="WP_375061932.1">
    <property type="nucleotide sequence ID" value="NZ_JBHGBT010000004.1"/>
</dbReference>
<gene>
    <name evidence="1" type="ORF">ACE11A_05880</name>
</gene>
<dbReference type="EMBL" id="JBHGBT010000004">
    <property type="protein sequence ID" value="MFB4193887.1"/>
    <property type="molecule type" value="Genomic_DNA"/>
</dbReference>
<evidence type="ECO:0000313" key="1">
    <source>
        <dbReference type="EMBL" id="MFB4193887.1"/>
    </source>
</evidence>
<reference evidence="1 2" key="1">
    <citation type="submission" date="2024-09" db="EMBL/GenBank/DDBJ databases">
        <title>Draft genome sequence of multifaceted antimicrobials producing Streptomyces sp. strain FH1.</title>
        <authorList>
            <person name="Hassan F."/>
            <person name="Ali H."/>
            <person name="Hassan N."/>
            <person name="Nawaz A."/>
        </authorList>
    </citation>
    <scope>NUCLEOTIDE SEQUENCE [LARGE SCALE GENOMIC DNA]</scope>
    <source>
        <strain evidence="1 2">FH1</strain>
    </source>
</reference>